<accession>A0ABY8WVT8</accession>
<evidence type="ECO:0000259" key="9">
    <source>
        <dbReference type="Pfam" id="PF00535"/>
    </source>
</evidence>
<gene>
    <name evidence="12" type="ORF">SEML1_0793</name>
</gene>
<dbReference type="SUPFAM" id="SSF53448">
    <property type="entry name" value="Nucleotide-diphospho-sugar transferases"/>
    <property type="match status" value="1"/>
</dbReference>
<dbReference type="Pfam" id="PF24878">
    <property type="entry name" value="YkcB_C"/>
    <property type="match status" value="1"/>
</dbReference>
<dbReference type="InterPro" id="IPR038731">
    <property type="entry name" value="RgtA/B/C-like"/>
</dbReference>
<feature type="transmembrane region" description="Helical" evidence="8">
    <location>
        <begin position="644"/>
        <end position="665"/>
    </location>
</feature>
<proteinExistence type="predicted"/>
<feature type="transmembrane region" description="Helical" evidence="8">
    <location>
        <begin position="446"/>
        <end position="464"/>
    </location>
</feature>
<evidence type="ECO:0008006" key="14">
    <source>
        <dbReference type="Google" id="ProtNLM"/>
    </source>
</evidence>
<sequence>MKATAINHTVALAAQSKYSTTPLRALNPRTLTVDIVLPVLNEAYILEESVRTLCMYMEDNLPYHYQIIIADNGSTDGTRRVAAMLAEHFPAVRAVCLPEKGRGRALKQVWLQSRADIVSYMDIDLSTNLGAFVPMITPLVTGDAAIAVGSRLMKESQTTRGLKRDIISRCYNRLIRWTMHTKFVDAQCGFKAIRRDVAQQLLPHVKDTAWFFDTELLIKAEYEGYMIHEEPVEWIEDTDSRVHIVKTAVEDIKDLSRVRGEYGRVALFEAAGFGGLLLITAALYLWNITINGMANSYYAAAAQAASVNWTAWLFGSLDAANFMSVDKPPVSTMIMGLFDRVFGFSSWSMLLPHALAGVATVVLVYMAVRRWYGVKSALIAGAVMALTPVAVLIFRFNNPDSFLTLFLTASAYAFLRAFDSKKPVLWLSAAGLLAGFAFNTKMLQDLLVLPVMAVLYIACAKPAVMTRAWHLGVAGIATVASTFWWSVLVWLTPAAYRPWVGSTNNNDIWSLIFGYNGFGRLFGGRGGVPGGVGGGPGGVGFGGETGVLRIFNESFGPNIAWLVPTALIGGGLVIWLLRHAPRDNKERAGVLLWLGWLFIHIVVFSMTSGTIHPYYVVAMAPAVAALVGIGVLYIWKAYTRRTHVWWIVPLTIATTTITSVIMLGYRNDWTILMWIVGVAGVAATGIAVILPPRISMRLRRMMLACAVISAGAAPIAYSISTVMAAHSGSIPTAEPNASAMNNTNNEAASAEAALVKFLLANQQGAMWIAAVDSANTSAPIQLSTKQPVMAIGGFNGSDSALTLQSFKQLVATGKVRYYVVDSRSRGGGPGGNSDIAQWAASLGVKIEYGGTQYAVYDLKNAAL</sequence>
<dbReference type="InterPro" id="IPR029044">
    <property type="entry name" value="Nucleotide-diphossugar_trans"/>
</dbReference>
<dbReference type="Gene3D" id="3.90.550.10">
    <property type="entry name" value="Spore Coat Polysaccharide Biosynthesis Protein SpsA, Chain A"/>
    <property type="match status" value="1"/>
</dbReference>
<feature type="transmembrane region" description="Helical" evidence="8">
    <location>
        <begin position="671"/>
        <end position="690"/>
    </location>
</feature>
<feature type="transmembrane region" description="Helical" evidence="8">
    <location>
        <begin position="377"/>
        <end position="396"/>
    </location>
</feature>
<evidence type="ECO:0000256" key="6">
    <source>
        <dbReference type="ARBA" id="ARBA00022989"/>
    </source>
</evidence>
<reference evidence="12 13" key="1">
    <citation type="journal article" date="2023" name="Cell">
        <title>Genetic manipulation of Patescibacteria provides mechanistic insights into microbial dark matter and the epibiotic lifestyle.</title>
        <authorList>
            <person name="Wang Y."/>
            <person name="Gallagher L.A."/>
            <person name="Andrade P.A."/>
            <person name="Liu A."/>
            <person name="Humphreys I.R."/>
            <person name="Turkarslan S."/>
            <person name="Cutler K.J."/>
            <person name="Arrieta-Ortiz M.L."/>
            <person name="Li Y."/>
            <person name="Radey M.C."/>
            <person name="McLean J.S."/>
            <person name="Cong Q."/>
            <person name="Baker D."/>
            <person name="Baliga N.S."/>
            <person name="Peterson S.B."/>
            <person name="Mougous J.D."/>
        </authorList>
    </citation>
    <scope>NUCLEOTIDE SEQUENCE [LARGE SCALE GENOMIC DNA]</scope>
    <source>
        <strain evidence="12 13">ML1</strain>
    </source>
</reference>
<evidence type="ECO:0000259" key="11">
    <source>
        <dbReference type="Pfam" id="PF24878"/>
    </source>
</evidence>
<evidence type="ECO:0000256" key="4">
    <source>
        <dbReference type="ARBA" id="ARBA00022679"/>
    </source>
</evidence>
<evidence type="ECO:0000259" key="10">
    <source>
        <dbReference type="Pfam" id="PF13231"/>
    </source>
</evidence>
<comment type="subcellular location">
    <subcellularLocation>
        <location evidence="1">Cell membrane</location>
        <topology evidence="1">Multi-pass membrane protein</topology>
    </subcellularLocation>
</comment>
<feature type="domain" description="Glycosyltransferase 2-like" evidence="9">
    <location>
        <begin position="35"/>
        <end position="201"/>
    </location>
</feature>
<keyword evidence="7 8" id="KW-0472">Membrane</keyword>
<dbReference type="Proteomes" id="UP001177295">
    <property type="component" value="Chromosome"/>
</dbReference>
<dbReference type="RefSeq" id="WP_376753919.1">
    <property type="nucleotide sequence ID" value="NZ_CP124550.1"/>
</dbReference>
<evidence type="ECO:0000256" key="3">
    <source>
        <dbReference type="ARBA" id="ARBA00022676"/>
    </source>
</evidence>
<evidence type="ECO:0000256" key="5">
    <source>
        <dbReference type="ARBA" id="ARBA00022692"/>
    </source>
</evidence>
<keyword evidence="4" id="KW-0808">Transferase</keyword>
<feature type="transmembrane region" description="Helical" evidence="8">
    <location>
        <begin position="702"/>
        <end position="725"/>
    </location>
</feature>
<name>A0ABY8WVT8_9BACT</name>
<protein>
    <recommendedName>
        <fullName evidence="14">Glycosyltransferase</fullName>
    </recommendedName>
</protein>
<feature type="transmembrane region" description="Helical" evidence="8">
    <location>
        <begin position="589"/>
        <end position="608"/>
    </location>
</feature>
<evidence type="ECO:0000256" key="1">
    <source>
        <dbReference type="ARBA" id="ARBA00004651"/>
    </source>
</evidence>
<dbReference type="InterPro" id="IPR056785">
    <property type="entry name" value="YkcA/B-like_C"/>
</dbReference>
<evidence type="ECO:0000256" key="8">
    <source>
        <dbReference type="SAM" id="Phobius"/>
    </source>
</evidence>
<feature type="domain" description="Glycosyltransferase RgtA/B/C/D-like" evidence="10">
    <location>
        <begin position="326"/>
        <end position="484"/>
    </location>
</feature>
<keyword evidence="2" id="KW-1003">Cell membrane</keyword>
<dbReference type="InterPro" id="IPR050297">
    <property type="entry name" value="LipidA_mod_glycosyltrf_83"/>
</dbReference>
<feature type="transmembrane region" description="Helical" evidence="8">
    <location>
        <begin position="614"/>
        <end position="635"/>
    </location>
</feature>
<feature type="transmembrane region" description="Helical" evidence="8">
    <location>
        <begin position="471"/>
        <end position="491"/>
    </location>
</feature>
<organism evidence="12 13">
    <name type="scientific">Candidatus Southlakia epibionticum</name>
    <dbReference type="NCBI Taxonomy" id="3043284"/>
    <lineage>
        <taxon>Bacteria</taxon>
        <taxon>Candidatus Saccharimonadota</taxon>
        <taxon>Candidatus Saccharimonadia</taxon>
        <taxon>Candidatus Saccharimonadales</taxon>
        <taxon>Candidatus Saccharimonadaceae</taxon>
        <taxon>Candidatus Southlakia</taxon>
    </lineage>
</organism>
<keyword evidence="5 8" id="KW-0812">Transmembrane</keyword>
<evidence type="ECO:0000256" key="7">
    <source>
        <dbReference type="ARBA" id="ARBA00023136"/>
    </source>
</evidence>
<feature type="transmembrane region" description="Helical" evidence="8">
    <location>
        <begin position="559"/>
        <end position="577"/>
    </location>
</feature>
<keyword evidence="13" id="KW-1185">Reference proteome</keyword>
<dbReference type="Pfam" id="PF00535">
    <property type="entry name" value="Glycos_transf_2"/>
    <property type="match status" value="1"/>
</dbReference>
<dbReference type="Pfam" id="PF13231">
    <property type="entry name" value="PMT_2"/>
    <property type="match status" value="1"/>
</dbReference>
<keyword evidence="3" id="KW-0328">Glycosyltransferase</keyword>
<feature type="transmembrane region" description="Helical" evidence="8">
    <location>
        <begin position="344"/>
        <end position="365"/>
    </location>
</feature>
<evidence type="ECO:0000313" key="12">
    <source>
        <dbReference type="EMBL" id="WIO46390.1"/>
    </source>
</evidence>
<dbReference type="InterPro" id="IPR001173">
    <property type="entry name" value="Glyco_trans_2-like"/>
</dbReference>
<evidence type="ECO:0000256" key="2">
    <source>
        <dbReference type="ARBA" id="ARBA00022475"/>
    </source>
</evidence>
<dbReference type="InterPro" id="IPR035518">
    <property type="entry name" value="DPG_synthase"/>
</dbReference>
<dbReference type="CDD" id="cd04188">
    <property type="entry name" value="DPG_synthase"/>
    <property type="match status" value="1"/>
</dbReference>
<keyword evidence="6 8" id="KW-1133">Transmembrane helix</keyword>
<dbReference type="PANTHER" id="PTHR33908:SF3">
    <property type="entry name" value="UNDECAPRENYL PHOSPHATE-ALPHA-4-AMINO-4-DEOXY-L-ARABINOSE ARABINOSYL TRANSFERASE"/>
    <property type="match status" value="1"/>
</dbReference>
<dbReference type="PANTHER" id="PTHR33908">
    <property type="entry name" value="MANNOSYLTRANSFERASE YKCB-RELATED"/>
    <property type="match status" value="1"/>
</dbReference>
<feature type="transmembrane region" description="Helical" evidence="8">
    <location>
        <begin position="265"/>
        <end position="286"/>
    </location>
</feature>
<evidence type="ECO:0000313" key="13">
    <source>
        <dbReference type="Proteomes" id="UP001177295"/>
    </source>
</evidence>
<feature type="domain" description="Putative mannosyltransferase YkcA/B-like C-terminal" evidence="11">
    <location>
        <begin position="754"/>
        <end position="839"/>
    </location>
</feature>
<dbReference type="EMBL" id="CP124550">
    <property type="protein sequence ID" value="WIO46390.1"/>
    <property type="molecule type" value="Genomic_DNA"/>
</dbReference>